<accession>A0A919RDC8</accession>
<protein>
    <recommendedName>
        <fullName evidence="3">Tetratricopeptide repeat protein</fullName>
    </recommendedName>
</protein>
<gene>
    <name evidence="1" type="ORF">Ssi02_20710</name>
</gene>
<dbReference type="InterPro" id="IPR011990">
    <property type="entry name" value="TPR-like_helical_dom_sf"/>
</dbReference>
<organism evidence="1 2">
    <name type="scientific">Sinosporangium siamense</name>
    <dbReference type="NCBI Taxonomy" id="1367973"/>
    <lineage>
        <taxon>Bacteria</taxon>
        <taxon>Bacillati</taxon>
        <taxon>Actinomycetota</taxon>
        <taxon>Actinomycetes</taxon>
        <taxon>Streptosporangiales</taxon>
        <taxon>Streptosporangiaceae</taxon>
        <taxon>Sinosporangium</taxon>
    </lineage>
</organism>
<dbReference type="Gene3D" id="1.25.40.10">
    <property type="entry name" value="Tetratricopeptide repeat domain"/>
    <property type="match status" value="1"/>
</dbReference>
<name>A0A919RDC8_9ACTN</name>
<sequence>MGWQDVEDAAYRAWDKEDWPTAAVRFEELVAELPNADKSAVWWFDLALAYKFLGDWPRAYTRGREAAARSARGEQDPAFWNLGIAATIMRDWATARDAWAGYGIAVEPGEGEIVQDFGTACVRLRDEKSSEVVWVRRICPTRARVLTVPVATERRYGEIVLHDGVPNGERIVADVTYPVFDELMLFAPSPLPTFTVTVTAREGKDIDELILLFGDHDLGAQPAGNFRILSARCSESSVESRRPQNEGGSQTLWLGAPPERAAGLLEEWRAAGSAVRSWSDLEPVEGRG</sequence>
<dbReference type="RefSeq" id="WP_204024114.1">
    <property type="nucleotide sequence ID" value="NZ_BOOW01000012.1"/>
</dbReference>
<dbReference type="EMBL" id="BOOW01000012">
    <property type="protein sequence ID" value="GII91840.1"/>
    <property type="molecule type" value="Genomic_DNA"/>
</dbReference>
<comment type="caution">
    <text evidence="1">The sequence shown here is derived from an EMBL/GenBank/DDBJ whole genome shotgun (WGS) entry which is preliminary data.</text>
</comment>
<dbReference type="Proteomes" id="UP000606172">
    <property type="component" value="Unassembled WGS sequence"/>
</dbReference>
<dbReference type="SUPFAM" id="SSF48452">
    <property type="entry name" value="TPR-like"/>
    <property type="match status" value="1"/>
</dbReference>
<reference evidence="1" key="1">
    <citation type="submission" date="2021-01" db="EMBL/GenBank/DDBJ databases">
        <title>Whole genome shotgun sequence of Sinosporangium siamense NBRC 109515.</title>
        <authorList>
            <person name="Komaki H."/>
            <person name="Tamura T."/>
        </authorList>
    </citation>
    <scope>NUCLEOTIDE SEQUENCE</scope>
    <source>
        <strain evidence="1">NBRC 109515</strain>
    </source>
</reference>
<keyword evidence="2" id="KW-1185">Reference proteome</keyword>
<dbReference type="AlphaFoldDB" id="A0A919RDC8"/>
<evidence type="ECO:0000313" key="2">
    <source>
        <dbReference type="Proteomes" id="UP000606172"/>
    </source>
</evidence>
<proteinExistence type="predicted"/>
<evidence type="ECO:0008006" key="3">
    <source>
        <dbReference type="Google" id="ProtNLM"/>
    </source>
</evidence>
<evidence type="ECO:0000313" key="1">
    <source>
        <dbReference type="EMBL" id="GII91840.1"/>
    </source>
</evidence>